<accession>S7XJW2</accession>
<dbReference type="InterPro" id="IPR050311">
    <property type="entry name" value="ORC1/CDC6"/>
</dbReference>
<dbReference type="PANTHER" id="PTHR10763">
    <property type="entry name" value="CELL DIVISION CONTROL PROTEIN 6-RELATED"/>
    <property type="match status" value="1"/>
</dbReference>
<dbReference type="GO" id="GO:0006270">
    <property type="term" value="P:DNA replication initiation"/>
    <property type="evidence" value="ECO:0007669"/>
    <property type="project" value="TreeGrafter"/>
</dbReference>
<dbReference type="GO" id="GO:0033314">
    <property type="term" value="P:mitotic DNA replication checkpoint signaling"/>
    <property type="evidence" value="ECO:0007669"/>
    <property type="project" value="TreeGrafter"/>
</dbReference>
<dbReference type="OMA" id="YNENDIF"/>
<dbReference type="AlphaFoldDB" id="S7XJW2"/>
<keyword evidence="2" id="KW-1185">Reference proteome</keyword>
<dbReference type="GO" id="GO:0003688">
    <property type="term" value="F:DNA replication origin binding"/>
    <property type="evidence" value="ECO:0007669"/>
    <property type="project" value="TreeGrafter"/>
</dbReference>
<dbReference type="PANTHER" id="PTHR10763:SF26">
    <property type="entry name" value="CELL DIVISION CONTROL PROTEIN 6 HOMOLOG"/>
    <property type="match status" value="1"/>
</dbReference>
<dbReference type="HOGENOM" id="CLU_078003_0_0_1"/>
<evidence type="ECO:0000313" key="1">
    <source>
        <dbReference type="EMBL" id="EPR79334.1"/>
    </source>
</evidence>
<sequence>MKKFTEKLFLRHNEVKKIREFLSSKEKILHISGNPGTGKTFTVKATLKNRKYKILNFFRDNITKNIKSSKNKLLVIDEFDKYYQTHKDECINCINSHQNKIITISNDLTISSNILYFKPYTTEEMIFILENKLKELNIKISEDILKYISKDIEYAGDIRKSFNYIQTLVKNNKNITFIDIIKNNQKEETNENLHYKIIKKIINDENIEENNYYSEYYIRCKEYKIIQHTKNDFYSIVEIITNGY</sequence>
<dbReference type="EMBL" id="ATCN01000298">
    <property type="protein sequence ID" value="EPR79334.1"/>
    <property type="molecule type" value="Genomic_DNA"/>
</dbReference>
<gene>
    <name evidence="1" type="ORF">SLOPH_1773</name>
</gene>
<name>S7XJW2_SPRLO</name>
<proteinExistence type="predicted"/>
<dbReference type="VEuPathDB" id="MicrosporidiaDB:SLOPH_1773"/>
<dbReference type="SUPFAM" id="SSF52540">
    <property type="entry name" value="P-loop containing nucleoside triphosphate hydrolases"/>
    <property type="match status" value="1"/>
</dbReference>
<comment type="caution">
    <text evidence="1">The sequence shown here is derived from an EMBL/GenBank/DDBJ whole genome shotgun (WGS) entry which is preliminary data.</text>
</comment>
<organism evidence="1 2">
    <name type="scientific">Spraguea lophii (strain 42_110)</name>
    <name type="common">Microsporidian parasite</name>
    <dbReference type="NCBI Taxonomy" id="1358809"/>
    <lineage>
        <taxon>Eukaryota</taxon>
        <taxon>Fungi</taxon>
        <taxon>Fungi incertae sedis</taxon>
        <taxon>Microsporidia</taxon>
        <taxon>Spragueidae</taxon>
        <taxon>Spraguea</taxon>
    </lineage>
</organism>
<evidence type="ECO:0000313" key="2">
    <source>
        <dbReference type="Proteomes" id="UP000014978"/>
    </source>
</evidence>
<dbReference type="Gene3D" id="1.10.8.60">
    <property type="match status" value="1"/>
</dbReference>
<dbReference type="InterPro" id="IPR027417">
    <property type="entry name" value="P-loop_NTPase"/>
</dbReference>
<dbReference type="OrthoDB" id="1926878at2759"/>
<protein>
    <submittedName>
        <fullName evidence="1">Uncharacterized protein</fullName>
    </submittedName>
</protein>
<dbReference type="STRING" id="1358809.S7XJW2"/>
<dbReference type="Gene3D" id="3.40.50.300">
    <property type="entry name" value="P-loop containing nucleotide triphosphate hydrolases"/>
    <property type="match status" value="1"/>
</dbReference>
<dbReference type="Proteomes" id="UP000014978">
    <property type="component" value="Unassembled WGS sequence"/>
</dbReference>
<dbReference type="InParanoid" id="S7XJW2"/>
<reference evidence="2" key="1">
    <citation type="journal article" date="2013" name="PLoS Genet.">
        <title>The genome of Spraguea lophii and the basis of host-microsporidian interactions.</title>
        <authorList>
            <person name="Campbell S.E."/>
            <person name="Williams T.A."/>
            <person name="Yousuf A."/>
            <person name="Soanes D.M."/>
            <person name="Paszkiewicz K.H."/>
            <person name="Williams B.A.P."/>
        </authorList>
    </citation>
    <scope>NUCLEOTIDE SEQUENCE [LARGE SCALE GENOMIC DNA]</scope>
    <source>
        <strain evidence="2">42_110</strain>
    </source>
</reference>